<dbReference type="AlphaFoldDB" id="S3HBZ4"/>
<dbReference type="eggNOG" id="ENOG502ZYTZ">
    <property type="taxonomic scope" value="Bacteria"/>
</dbReference>
<dbReference type="EMBL" id="AEYE02000027">
    <property type="protein sequence ID" value="EPE96222.1"/>
    <property type="molecule type" value="Genomic_DNA"/>
</dbReference>
<sequence>MPVPWNQAAELSYLVVEAGLVIWHKGGDFVPLMLVMCGPQKYLSISSLRHVAEALILAWPSDDGDEYVSAVKACLDAIEGRVPALEARGALIRAADEAGIPVITVVPYGDAEPETEGLVMRK</sequence>
<reference evidence="1 2" key="1">
    <citation type="journal article" date="2012" name="J. Bacteriol.">
        <title>Genome sequence of Rhizobium grahamii CCGE502, a broad-host-range symbiont with low nodulation competitiveness in Phaseolus vulgaris.</title>
        <authorList>
            <person name="Althabegoiti M.J."/>
            <person name="Lozano L."/>
            <person name="Torres-Tejerizo G."/>
            <person name="Ormeno-Orrillo E."/>
            <person name="Rogel M.A."/>
            <person name="Gonzalez V."/>
            <person name="Martinez-Romero E."/>
        </authorList>
    </citation>
    <scope>NUCLEOTIDE SEQUENCE [LARGE SCALE GENOMIC DNA]</scope>
    <source>
        <strain evidence="1 2">CCGE 502</strain>
    </source>
</reference>
<keyword evidence="2" id="KW-1185">Reference proteome</keyword>
<dbReference type="Proteomes" id="UP000014411">
    <property type="component" value="Unassembled WGS sequence"/>
</dbReference>
<dbReference type="HOGENOM" id="CLU_134423_2_0_5"/>
<evidence type="ECO:0000313" key="1">
    <source>
        <dbReference type="EMBL" id="EPE96222.1"/>
    </source>
</evidence>
<dbReference type="Gene3D" id="6.10.250.730">
    <property type="match status" value="1"/>
</dbReference>
<gene>
    <name evidence="1" type="ORF">RGCCGE502_21630</name>
</gene>
<evidence type="ECO:0008006" key="3">
    <source>
        <dbReference type="Google" id="ProtNLM"/>
    </source>
</evidence>
<proteinExistence type="predicted"/>
<protein>
    <recommendedName>
        <fullName evidence="3">DUF982 domain-containing protein</fullName>
    </recommendedName>
</protein>
<organism evidence="1 2">
    <name type="scientific">Rhizobium grahamii CCGE 502</name>
    <dbReference type="NCBI Taxonomy" id="990285"/>
    <lineage>
        <taxon>Bacteria</taxon>
        <taxon>Pseudomonadati</taxon>
        <taxon>Pseudomonadota</taxon>
        <taxon>Alphaproteobacteria</taxon>
        <taxon>Hyphomicrobiales</taxon>
        <taxon>Rhizobiaceae</taxon>
        <taxon>Rhizobium/Agrobacterium group</taxon>
        <taxon>Rhizobium</taxon>
    </lineage>
</organism>
<accession>S3HBZ4</accession>
<dbReference type="InterPro" id="IPR010385">
    <property type="entry name" value="DUF982"/>
</dbReference>
<evidence type="ECO:0000313" key="2">
    <source>
        <dbReference type="Proteomes" id="UP000014411"/>
    </source>
</evidence>
<comment type="caution">
    <text evidence="1">The sequence shown here is derived from an EMBL/GenBank/DDBJ whole genome shotgun (WGS) entry which is preliminary data.</text>
</comment>
<dbReference type="Pfam" id="PF06169">
    <property type="entry name" value="DUF982"/>
    <property type="match status" value="1"/>
</dbReference>
<name>S3HBZ4_9HYPH</name>